<protein>
    <submittedName>
        <fullName evidence="1">Uncharacterized protein</fullName>
    </submittedName>
</protein>
<name>A0AAD5XBK6_9FUNG</name>
<evidence type="ECO:0000313" key="1">
    <source>
        <dbReference type="EMBL" id="KAJ3087525.1"/>
    </source>
</evidence>
<organism evidence="1 2">
    <name type="scientific">Physocladia obscura</name>
    <dbReference type="NCBI Taxonomy" id="109957"/>
    <lineage>
        <taxon>Eukaryota</taxon>
        <taxon>Fungi</taxon>
        <taxon>Fungi incertae sedis</taxon>
        <taxon>Chytridiomycota</taxon>
        <taxon>Chytridiomycota incertae sedis</taxon>
        <taxon>Chytridiomycetes</taxon>
        <taxon>Chytridiales</taxon>
        <taxon>Chytriomycetaceae</taxon>
        <taxon>Physocladia</taxon>
    </lineage>
</organism>
<gene>
    <name evidence="1" type="ORF">HK100_008337</name>
</gene>
<evidence type="ECO:0000313" key="2">
    <source>
        <dbReference type="Proteomes" id="UP001211907"/>
    </source>
</evidence>
<comment type="caution">
    <text evidence="1">The sequence shown here is derived from an EMBL/GenBank/DDBJ whole genome shotgun (WGS) entry which is preliminary data.</text>
</comment>
<sequence>LVNTSDPSQDVRMATSVPNVQVDISLQFSPILLNSGLGMFTALGYSVNEWPWQTGIT</sequence>
<accession>A0AAD5XBK6</accession>
<dbReference type="EMBL" id="JADGJH010004041">
    <property type="protein sequence ID" value="KAJ3087525.1"/>
    <property type="molecule type" value="Genomic_DNA"/>
</dbReference>
<reference evidence="1" key="1">
    <citation type="submission" date="2020-05" db="EMBL/GenBank/DDBJ databases">
        <title>Phylogenomic resolution of chytrid fungi.</title>
        <authorList>
            <person name="Stajich J.E."/>
            <person name="Amses K."/>
            <person name="Simmons R."/>
            <person name="Seto K."/>
            <person name="Myers J."/>
            <person name="Bonds A."/>
            <person name="Quandt C.A."/>
            <person name="Barry K."/>
            <person name="Liu P."/>
            <person name="Grigoriev I."/>
            <person name="Longcore J.E."/>
            <person name="James T.Y."/>
        </authorList>
    </citation>
    <scope>NUCLEOTIDE SEQUENCE</scope>
    <source>
        <strain evidence="1">JEL0513</strain>
    </source>
</reference>
<dbReference type="Proteomes" id="UP001211907">
    <property type="component" value="Unassembled WGS sequence"/>
</dbReference>
<feature type="non-terminal residue" evidence="1">
    <location>
        <position position="1"/>
    </location>
</feature>
<proteinExistence type="predicted"/>
<dbReference type="AlphaFoldDB" id="A0AAD5XBK6"/>
<keyword evidence="2" id="KW-1185">Reference proteome</keyword>